<gene>
    <name evidence="3" type="ORF">ACFO6V_22815</name>
</gene>
<feature type="transmembrane region" description="Helical" evidence="2">
    <location>
        <begin position="6"/>
        <end position="24"/>
    </location>
</feature>
<proteinExistence type="predicted"/>
<dbReference type="InterPro" id="IPR032531">
    <property type="entry name" value="DUF4956"/>
</dbReference>
<reference evidence="4" key="1">
    <citation type="journal article" date="2019" name="Int. J. Syst. Evol. Microbiol.">
        <title>The Global Catalogue of Microorganisms (GCM) 10K type strain sequencing project: providing services to taxonomists for standard genome sequencing and annotation.</title>
        <authorList>
            <consortium name="The Broad Institute Genomics Platform"/>
            <consortium name="The Broad Institute Genome Sequencing Center for Infectious Disease"/>
            <person name="Wu L."/>
            <person name="Ma J."/>
        </authorList>
    </citation>
    <scope>NUCLEOTIDE SEQUENCE [LARGE SCALE GENOMIC DNA]</scope>
    <source>
        <strain evidence="4">CCUG 42722</strain>
    </source>
</reference>
<dbReference type="Pfam" id="PF16316">
    <property type="entry name" value="DUF4956"/>
    <property type="match status" value="1"/>
</dbReference>
<keyword evidence="2" id="KW-0812">Transmembrane</keyword>
<keyword evidence="4" id="KW-1185">Reference proteome</keyword>
<name>A0ABV9HPB6_9MICO</name>
<evidence type="ECO:0000313" key="4">
    <source>
        <dbReference type="Proteomes" id="UP001596011"/>
    </source>
</evidence>
<feature type="transmembrane region" description="Helical" evidence="2">
    <location>
        <begin position="53"/>
        <end position="69"/>
    </location>
</feature>
<evidence type="ECO:0000256" key="1">
    <source>
        <dbReference type="SAM" id="MobiDB-lite"/>
    </source>
</evidence>
<protein>
    <submittedName>
        <fullName evidence="3">DUF4956 domain-containing protein</fullName>
    </submittedName>
</protein>
<evidence type="ECO:0000256" key="2">
    <source>
        <dbReference type="SAM" id="Phobius"/>
    </source>
</evidence>
<evidence type="ECO:0000313" key="3">
    <source>
        <dbReference type="EMBL" id="MFC4631099.1"/>
    </source>
</evidence>
<keyword evidence="2" id="KW-1133">Transmembrane helix</keyword>
<sequence length="213" mass="22707">MNQFVLYAVDLVAVTILTFALYFPRHRRRDLVVAYLGVNVGVLAVAATLSASAVAAGLGLGLFGVLSIIRLRSTELSQHEVAYYFASLALGLLGGLGTSTGWLGIAGSALILLVMALADHPRLFARHHSQLVVLDRAITDQEELVAHLEQLLGARVNALSVQRLDLVNDSTWVDVRYSEARRLPIVTDDGTGAPTTVHEGTAGAGRSELVAAR</sequence>
<accession>A0ABV9HPB6</accession>
<organism evidence="3 4">
    <name type="scientific">Promicromonospora alba</name>
    <dbReference type="NCBI Taxonomy" id="1616110"/>
    <lineage>
        <taxon>Bacteria</taxon>
        <taxon>Bacillati</taxon>
        <taxon>Actinomycetota</taxon>
        <taxon>Actinomycetes</taxon>
        <taxon>Micrococcales</taxon>
        <taxon>Promicromonosporaceae</taxon>
        <taxon>Promicromonospora</taxon>
    </lineage>
</organism>
<dbReference type="RefSeq" id="WP_377139846.1">
    <property type="nucleotide sequence ID" value="NZ_JBHSFI010000008.1"/>
</dbReference>
<dbReference type="EMBL" id="JBHSFI010000008">
    <property type="protein sequence ID" value="MFC4631099.1"/>
    <property type="molecule type" value="Genomic_DNA"/>
</dbReference>
<dbReference type="Proteomes" id="UP001596011">
    <property type="component" value="Unassembled WGS sequence"/>
</dbReference>
<feature type="transmembrane region" description="Helical" evidence="2">
    <location>
        <begin position="81"/>
        <end position="96"/>
    </location>
</feature>
<feature type="transmembrane region" description="Helical" evidence="2">
    <location>
        <begin position="31"/>
        <end position="47"/>
    </location>
</feature>
<comment type="caution">
    <text evidence="3">The sequence shown here is derived from an EMBL/GenBank/DDBJ whole genome shotgun (WGS) entry which is preliminary data.</text>
</comment>
<keyword evidence="2" id="KW-0472">Membrane</keyword>
<feature type="region of interest" description="Disordered" evidence="1">
    <location>
        <begin position="188"/>
        <end position="213"/>
    </location>
</feature>